<dbReference type="InterPro" id="IPR027417">
    <property type="entry name" value="P-loop_NTPase"/>
</dbReference>
<dbReference type="Gene3D" id="3.40.50.300">
    <property type="entry name" value="P-loop containing nucleotide triphosphate hydrolases"/>
    <property type="match status" value="1"/>
</dbReference>
<dbReference type="GO" id="GO:0009236">
    <property type="term" value="P:cobalamin biosynthetic process"/>
    <property type="evidence" value="ECO:0007669"/>
    <property type="project" value="InterPro"/>
</dbReference>
<sequence length="190" mass="21216">MKRKNGSRSSVVGKYHKIHIYTGDGKGKTTAALGLALRAIGADKKVAIIQFMKKGNFSEHKTIEKYKLPILIESFGIGYYKILGDKKPKRAHQKAAQKALERTKELIAKGEHDIIILDEINVAIGFGLVDIEEVISIFQSSVVGKRSADIVLTGRRTHPKLKKIADLVTEMKKIKHYFDNGTKARKGIEY</sequence>
<reference evidence="1 2" key="1">
    <citation type="journal article" date="2015" name="Nature">
        <title>rRNA introns, odd ribosomes, and small enigmatic genomes across a large radiation of phyla.</title>
        <authorList>
            <person name="Brown C.T."/>
            <person name="Hug L.A."/>
            <person name="Thomas B.C."/>
            <person name="Sharon I."/>
            <person name="Castelle C.J."/>
            <person name="Singh A."/>
            <person name="Wilkins M.J."/>
            <person name="Williams K.H."/>
            <person name="Banfield J.F."/>
        </authorList>
    </citation>
    <scope>NUCLEOTIDE SEQUENCE [LARGE SCALE GENOMIC DNA]</scope>
</reference>
<dbReference type="NCBIfam" id="TIGR00708">
    <property type="entry name" value="cobA"/>
    <property type="match status" value="1"/>
</dbReference>
<dbReference type="PANTHER" id="PTHR46638">
    <property type="entry name" value="CORRINOID ADENOSYLTRANSFERASE"/>
    <property type="match status" value="1"/>
</dbReference>
<dbReference type="Pfam" id="PF02572">
    <property type="entry name" value="CobA_CobO_BtuR"/>
    <property type="match status" value="1"/>
</dbReference>
<dbReference type="PANTHER" id="PTHR46638:SF1">
    <property type="entry name" value="CORRINOID ADENOSYLTRANSFERASE"/>
    <property type="match status" value="1"/>
</dbReference>
<evidence type="ECO:0000313" key="2">
    <source>
        <dbReference type="Proteomes" id="UP000034498"/>
    </source>
</evidence>
<evidence type="ECO:0000313" key="1">
    <source>
        <dbReference type="EMBL" id="KKQ74259.1"/>
    </source>
</evidence>
<protein>
    <submittedName>
        <fullName evidence="1">ATP:corrinoid adenosyltransferase BtuR/CobO/CobP</fullName>
    </submittedName>
</protein>
<dbReference type="STRING" id="1618336.US94_C0009G0005"/>
<dbReference type="InterPro" id="IPR003724">
    <property type="entry name" value="CblAdoTrfase_CobA"/>
</dbReference>
<dbReference type="SUPFAM" id="SSF52540">
    <property type="entry name" value="P-loop containing nucleoside triphosphate hydrolases"/>
    <property type="match status" value="1"/>
</dbReference>
<dbReference type="GO" id="GO:0008817">
    <property type="term" value="F:corrinoid adenosyltransferase activity"/>
    <property type="evidence" value="ECO:0007669"/>
    <property type="project" value="InterPro"/>
</dbReference>
<dbReference type="PIRSF" id="PIRSF015617">
    <property type="entry name" value="Adensltrnsf_CobA"/>
    <property type="match status" value="1"/>
</dbReference>
<dbReference type="Proteomes" id="UP000034498">
    <property type="component" value="Unassembled WGS sequence"/>
</dbReference>
<accession>A0A0G0MKM4</accession>
<dbReference type="EMBL" id="LBUX01000009">
    <property type="protein sequence ID" value="KKQ74259.1"/>
    <property type="molecule type" value="Genomic_DNA"/>
</dbReference>
<keyword evidence="1" id="KW-0808">Transferase</keyword>
<dbReference type="GO" id="GO:0005524">
    <property type="term" value="F:ATP binding"/>
    <property type="evidence" value="ECO:0007669"/>
    <property type="project" value="InterPro"/>
</dbReference>
<organism evidence="1 2">
    <name type="scientific">Berkelbacteria bacterium GW2011_GWB1_38_5</name>
    <dbReference type="NCBI Taxonomy" id="1618336"/>
    <lineage>
        <taxon>Bacteria</taxon>
        <taxon>Candidatus Berkelbacteria</taxon>
    </lineage>
</organism>
<dbReference type="AlphaFoldDB" id="A0A0G0MKM4"/>
<name>A0A0G0MKM4_9BACT</name>
<comment type="caution">
    <text evidence="1">The sequence shown here is derived from an EMBL/GenBank/DDBJ whole genome shotgun (WGS) entry which is preliminary data.</text>
</comment>
<proteinExistence type="predicted"/>
<gene>
    <name evidence="1" type="ORF">US94_C0009G0005</name>
</gene>